<evidence type="ECO:0008006" key="3">
    <source>
        <dbReference type="Google" id="ProtNLM"/>
    </source>
</evidence>
<name>A0A941HTG8_9BACI</name>
<evidence type="ECO:0000313" key="1">
    <source>
        <dbReference type="EMBL" id="MBR7553927.1"/>
    </source>
</evidence>
<organism evidence="1 2">
    <name type="scientific">Allobacillus saliphilus</name>
    <dbReference type="NCBI Taxonomy" id="2912308"/>
    <lineage>
        <taxon>Bacteria</taxon>
        <taxon>Bacillati</taxon>
        <taxon>Bacillota</taxon>
        <taxon>Bacilli</taxon>
        <taxon>Bacillales</taxon>
        <taxon>Bacillaceae</taxon>
        <taxon>Allobacillus</taxon>
    </lineage>
</organism>
<evidence type="ECO:0000313" key="2">
    <source>
        <dbReference type="Proteomes" id="UP000675431"/>
    </source>
</evidence>
<dbReference type="AlphaFoldDB" id="A0A941HTG8"/>
<accession>A0A941HTG8</accession>
<proteinExistence type="predicted"/>
<keyword evidence="2" id="KW-1185">Reference proteome</keyword>
<gene>
    <name evidence="1" type="ORF">KC820_07150</name>
</gene>
<sequence>MDNSMKRKQFHLTHEDERLLKVLASDKGCSEAEIVRDAIREYALREKPVRNPLLEMAEEAERYSIDSAGDTSVKHDGYLVEIYENEKK</sequence>
<dbReference type="RefSeq" id="WP_212369741.1">
    <property type="nucleotide sequence ID" value="NZ_JAGSIE010000020.1"/>
</dbReference>
<dbReference type="Proteomes" id="UP000675431">
    <property type="component" value="Unassembled WGS sequence"/>
</dbReference>
<dbReference type="EMBL" id="JAGSIE010000020">
    <property type="protein sequence ID" value="MBR7553927.1"/>
    <property type="molecule type" value="Genomic_DNA"/>
</dbReference>
<protein>
    <recommendedName>
        <fullName evidence="3">CopG family transcriptional regulator</fullName>
    </recommendedName>
</protein>
<comment type="caution">
    <text evidence="1">The sequence shown here is derived from an EMBL/GenBank/DDBJ whole genome shotgun (WGS) entry which is preliminary data.</text>
</comment>
<reference evidence="1 2" key="1">
    <citation type="submission" date="2021-04" db="EMBL/GenBank/DDBJ databases">
        <title>Allobacillus sp. nov. SKP8-2 isolated from shrimp paste.</title>
        <authorList>
            <person name="Tanasupawat S."/>
            <person name="Yiamsombat S."/>
            <person name="Kanchanasin P."/>
            <person name="Kuncharoen N."/>
        </authorList>
    </citation>
    <scope>NUCLEOTIDE SEQUENCE [LARGE SCALE GENOMIC DNA]</scope>
    <source>
        <strain evidence="1 2">SKP8-2</strain>
    </source>
</reference>